<dbReference type="Pfam" id="PF17768">
    <property type="entry name" value="RecJ_OB"/>
    <property type="match status" value="1"/>
</dbReference>
<name>A0A8S5TYJ9_9CAUD</name>
<keyword evidence="3" id="KW-0269">Exonuclease</keyword>
<dbReference type="EMBL" id="BK015962">
    <property type="protein sequence ID" value="DAF87284.1"/>
    <property type="molecule type" value="Genomic_DNA"/>
</dbReference>
<dbReference type="InterPro" id="IPR041122">
    <property type="entry name" value="RecJ_OB"/>
</dbReference>
<keyword evidence="3" id="KW-0540">Nuclease</keyword>
<evidence type="ECO:0000259" key="2">
    <source>
        <dbReference type="Pfam" id="PF17768"/>
    </source>
</evidence>
<dbReference type="InterPro" id="IPR051673">
    <property type="entry name" value="SSDNA_exonuclease_RecJ"/>
</dbReference>
<sequence>MHDKAFGCSIPKKNVTAFIQKTNEQYKGVNFKPIYLVDYVWNYDKVNPKYILDIAELNIYGQGIPESKIVIEDIPLDNVNVQLLGEAKGHPTIKISLPSGVDIMKFKSSREEFEEWTSGEKKLTIVGKCSKNSWMGNVTAQILIDDFELKDYEEEWVF</sequence>
<evidence type="ECO:0000256" key="1">
    <source>
        <dbReference type="ARBA" id="ARBA00022801"/>
    </source>
</evidence>
<evidence type="ECO:0000313" key="3">
    <source>
        <dbReference type="EMBL" id="DAF87284.1"/>
    </source>
</evidence>
<dbReference type="PANTHER" id="PTHR30255:SF2">
    <property type="entry name" value="SINGLE-STRANDED-DNA-SPECIFIC EXONUCLEASE RECJ"/>
    <property type="match status" value="1"/>
</dbReference>
<protein>
    <submittedName>
        <fullName evidence="3">Single-stranded-DNA-specific exonuclease RecJ</fullName>
    </submittedName>
</protein>
<accession>A0A8S5TYJ9</accession>
<reference evidence="3" key="1">
    <citation type="journal article" date="2021" name="Proc. Natl. Acad. Sci. U.S.A.">
        <title>A Catalog of Tens of Thousands of Viruses from Human Metagenomes Reveals Hidden Associations with Chronic Diseases.</title>
        <authorList>
            <person name="Tisza M.J."/>
            <person name="Buck C.B."/>
        </authorList>
    </citation>
    <scope>NUCLEOTIDE SEQUENCE</scope>
    <source>
        <strain evidence="3">CtnPP24</strain>
    </source>
</reference>
<keyword evidence="1" id="KW-0378">Hydrolase</keyword>
<organism evidence="3">
    <name type="scientific">Siphoviridae sp. ctnPP24</name>
    <dbReference type="NCBI Taxonomy" id="2825662"/>
    <lineage>
        <taxon>Viruses</taxon>
        <taxon>Duplodnaviria</taxon>
        <taxon>Heunggongvirae</taxon>
        <taxon>Uroviricota</taxon>
        <taxon>Caudoviricetes</taxon>
    </lineage>
</organism>
<dbReference type="GO" id="GO:0004527">
    <property type="term" value="F:exonuclease activity"/>
    <property type="evidence" value="ECO:0007669"/>
    <property type="project" value="UniProtKB-KW"/>
</dbReference>
<feature type="domain" description="RecJ OB" evidence="2">
    <location>
        <begin position="37"/>
        <end position="146"/>
    </location>
</feature>
<dbReference type="PANTHER" id="PTHR30255">
    <property type="entry name" value="SINGLE-STRANDED-DNA-SPECIFIC EXONUCLEASE RECJ"/>
    <property type="match status" value="1"/>
</dbReference>
<proteinExistence type="predicted"/>
<dbReference type="Gene3D" id="2.40.50.460">
    <property type="match status" value="1"/>
</dbReference>